<dbReference type="AlphaFoldDB" id="A0A1D2N2E0"/>
<dbReference type="OMA" id="QIWTTER"/>
<accession>A0A1D2N2E0</accession>
<dbReference type="Gene3D" id="2.80.10.50">
    <property type="match status" value="1"/>
</dbReference>
<keyword evidence="2" id="KW-1185">Reference proteome</keyword>
<proteinExistence type="predicted"/>
<dbReference type="InterPro" id="IPR035992">
    <property type="entry name" value="Ricin_B-like_lectins"/>
</dbReference>
<evidence type="ECO:0000313" key="2">
    <source>
        <dbReference type="Proteomes" id="UP000094527"/>
    </source>
</evidence>
<evidence type="ECO:0000313" key="1">
    <source>
        <dbReference type="EMBL" id="ODM99429.1"/>
    </source>
</evidence>
<dbReference type="CDD" id="cd00161">
    <property type="entry name" value="beta-trefoil_Ricin-like"/>
    <property type="match status" value="1"/>
</dbReference>
<gene>
    <name evidence="1" type="ORF">Ocin01_07262</name>
</gene>
<comment type="caution">
    <text evidence="1">The sequence shown here is derived from an EMBL/GenBank/DDBJ whole genome shotgun (WGS) entry which is preliminary data.</text>
</comment>
<protein>
    <recommendedName>
        <fullName evidence="3">Ricin B lectin domain-containing protein</fullName>
    </recommendedName>
</protein>
<dbReference type="EMBL" id="LJIJ01000282">
    <property type="protein sequence ID" value="ODM99429.1"/>
    <property type="molecule type" value="Genomic_DNA"/>
</dbReference>
<organism evidence="1 2">
    <name type="scientific">Orchesella cincta</name>
    <name type="common">Springtail</name>
    <name type="synonym">Podura cincta</name>
    <dbReference type="NCBI Taxonomy" id="48709"/>
    <lineage>
        <taxon>Eukaryota</taxon>
        <taxon>Metazoa</taxon>
        <taxon>Ecdysozoa</taxon>
        <taxon>Arthropoda</taxon>
        <taxon>Hexapoda</taxon>
        <taxon>Collembola</taxon>
        <taxon>Entomobryomorpha</taxon>
        <taxon>Entomobryoidea</taxon>
        <taxon>Orchesellidae</taxon>
        <taxon>Orchesellinae</taxon>
        <taxon>Orchesella</taxon>
    </lineage>
</organism>
<evidence type="ECO:0008006" key="3">
    <source>
        <dbReference type="Google" id="ProtNLM"/>
    </source>
</evidence>
<dbReference type="SUPFAM" id="SSF50370">
    <property type="entry name" value="Ricin B-like lectins"/>
    <property type="match status" value="1"/>
</dbReference>
<dbReference type="Proteomes" id="UP000094527">
    <property type="component" value="Unassembled WGS sequence"/>
</dbReference>
<reference evidence="1 2" key="1">
    <citation type="journal article" date="2016" name="Genome Biol. Evol.">
        <title>Gene Family Evolution Reflects Adaptation to Soil Environmental Stressors in the Genome of the Collembolan Orchesella cincta.</title>
        <authorList>
            <person name="Faddeeva-Vakhrusheva A."/>
            <person name="Derks M.F."/>
            <person name="Anvar S.Y."/>
            <person name="Agamennone V."/>
            <person name="Suring W."/>
            <person name="Smit S."/>
            <person name="van Straalen N.M."/>
            <person name="Roelofs D."/>
        </authorList>
    </citation>
    <scope>NUCLEOTIDE SEQUENCE [LARGE SCALE GENOMIC DNA]</scope>
    <source>
        <tissue evidence="1">Mixed pool</tissue>
    </source>
</reference>
<sequence length="160" mass="17729">MAGSTRGATAGFGFQHGCVFKIISVKDRYGISLANDSVEPGAKVIVHKSKNIPSHKFKTEQIEDAPGEYRVSSVLQPSDELLVWDFIPGEGLVIHNTANSSMNQIWTTERVHQGNNKICFIKTKDGLCLRNMGKGKQLALAPQNARDPYQHWRLDATTSY</sequence>
<name>A0A1D2N2E0_ORCCI</name>